<gene>
    <name evidence="11" type="ORF">B6A10_07225</name>
</gene>
<dbReference type="NCBIfam" id="TIGR04056">
    <property type="entry name" value="OMP_RagA_SusC"/>
    <property type="match status" value="1"/>
</dbReference>
<dbReference type="NCBIfam" id="TIGR04057">
    <property type="entry name" value="SusC_RagA_signa"/>
    <property type="match status" value="1"/>
</dbReference>
<proteinExistence type="inferred from homology"/>
<evidence type="ECO:0000256" key="6">
    <source>
        <dbReference type="ARBA" id="ARBA00023136"/>
    </source>
</evidence>
<keyword evidence="2 8" id="KW-0813">Transport</keyword>
<dbReference type="SUPFAM" id="SSF49464">
    <property type="entry name" value="Carboxypeptidase regulatory domain-like"/>
    <property type="match status" value="1"/>
</dbReference>
<dbReference type="Gene3D" id="2.170.130.10">
    <property type="entry name" value="TonB-dependent receptor, plug domain"/>
    <property type="match status" value="1"/>
</dbReference>
<dbReference type="Pfam" id="PF13715">
    <property type="entry name" value="CarbopepD_reg_2"/>
    <property type="match status" value="1"/>
</dbReference>
<comment type="subcellular location">
    <subcellularLocation>
        <location evidence="1 8">Cell outer membrane</location>
        <topology evidence="1 8">Multi-pass membrane protein</topology>
    </subcellularLocation>
</comment>
<keyword evidence="12" id="KW-1185">Reference proteome</keyword>
<comment type="similarity">
    <text evidence="8">Belongs to the TonB-dependent receptor family.</text>
</comment>
<dbReference type="Gene3D" id="2.60.40.1120">
    <property type="entry name" value="Carboxypeptidase-like, regulatory domain"/>
    <property type="match status" value="1"/>
</dbReference>
<dbReference type="InterPro" id="IPR039426">
    <property type="entry name" value="TonB-dep_rcpt-like"/>
</dbReference>
<dbReference type="InterPro" id="IPR036942">
    <property type="entry name" value="Beta-barrel_TonB_sf"/>
</dbReference>
<evidence type="ECO:0000256" key="7">
    <source>
        <dbReference type="ARBA" id="ARBA00023237"/>
    </source>
</evidence>
<evidence type="ECO:0000256" key="9">
    <source>
        <dbReference type="SAM" id="SignalP"/>
    </source>
</evidence>
<dbReference type="SUPFAM" id="SSF56935">
    <property type="entry name" value="Porins"/>
    <property type="match status" value="1"/>
</dbReference>
<evidence type="ECO:0000256" key="4">
    <source>
        <dbReference type="ARBA" id="ARBA00022692"/>
    </source>
</evidence>
<dbReference type="InterPro" id="IPR008969">
    <property type="entry name" value="CarboxyPept-like_regulatory"/>
</dbReference>
<dbReference type="EMBL" id="NASZ01000008">
    <property type="protein sequence ID" value="MBD0724965.1"/>
    <property type="molecule type" value="Genomic_DNA"/>
</dbReference>
<protein>
    <submittedName>
        <fullName evidence="11">SusC/RagA family TonB-linked outer membrane protein</fullName>
    </submittedName>
</protein>
<organism evidence="11 12">
    <name type="scientific">Flavobacterium pokkalii</name>
    <dbReference type="NCBI Taxonomy" id="1940408"/>
    <lineage>
        <taxon>Bacteria</taxon>
        <taxon>Pseudomonadati</taxon>
        <taxon>Bacteroidota</taxon>
        <taxon>Flavobacteriia</taxon>
        <taxon>Flavobacteriales</taxon>
        <taxon>Flavobacteriaceae</taxon>
        <taxon>Flavobacterium</taxon>
    </lineage>
</organism>
<evidence type="ECO:0000256" key="5">
    <source>
        <dbReference type="ARBA" id="ARBA00022729"/>
    </source>
</evidence>
<dbReference type="Proteomes" id="UP000661715">
    <property type="component" value="Unassembled WGS sequence"/>
</dbReference>
<feature type="signal peptide" evidence="9">
    <location>
        <begin position="1"/>
        <end position="33"/>
    </location>
</feature>
<dbReference type="InterPro" id="IPR037066">
    <property type="entry name" value="Plug_dom_sf"/>
</dbReference>
<evidence type="ECO:0000256" key="1">
    <source>
        <dbReference type="ARBA" id="ARBA00004571"/>
    </source>
</evidence>
<keyword evidence="5 9" id="KW-0732">Signal</keyword>
<feature type="domain" description="TonB-dependent receptor plug" evidence="10">
    <location>
        <begin position="146"/>
        <end position="254"/>
    </location>
</feature>
<evidence type="ECO:0000256" key="3">
    <source>
        <dbReference type="ARBA" id="ARBA00022452"/>
    </source>
</evidence>
<comment type="caution">
    <text evidence="11">The sequence shown here is derived from an EMBL/GenBank/DDBJ whole genome shotgun (WGS) entry which is preliminary data.</text>
</comment>
<dbReference type="RefSeq" id="WP_188220324.1">
    <property type="nucleotide sequence ID" value="NZ_NASZ01000008.1"/>
</dbReference>
<dbReference type="PANTHER" id="PTHR30069">
    <property type="entry name" value="TONB-DEPENDENT OUTER MEMBRANE RECEPTOR"/>
    <property type="match status" value="1"/>
</dbReference>
<dbReference type="InterPro" id="IPR012910">
    <property type="entry name" value="Plug_dom"/>
</dbReference>
<evidence type="ECO:0000313" key="11">
    <source>
        <dbReference type="EMBL" id="MBD0724965.1"/>
    </source>
</evidence>
<dbReference type="Pfam" id="PF07715">
    <property type="entry name" value="Plug"/>
    <property type="match status" value="1"/>
</dbReference>
<dbReference type="PANTHER" id="PTHR30069:SF29">
    <property type="entry name" value="HEMOGLOBIN AND HEMOGLOBIN-HAPTOGLOBIN-BINDING PROTEIN 1-RELATED"/>
    <property type="match status" value="1"/>
</dbReference>
<sequence length="1087" mass="119363">MRINALNKTELWNRIKPSLVLSFLVCISSQSFAETNGKLNLVEKYALNVAQQQITIKGKVVAAEDNMGIPGVNVNIKGEKGGISTDIDGNYSINVSSSNAILVFSAVGMKTQEIKVGTQKVLNVTMSADVASLNEVVVVGYGTQKKATLTGAVEVVSSKVFEDRAVTNVGLALQGQTPGLVVTRSSSRPGSEGLNFQIRGFSSINGSDPLIIIDGVPAINAQAFQNLNPDDIASVSVLKDGSAAIYGSRAANGVILVTTKKGKGEVKVTFNSNFRYVTNGLTNFSPNIKQYATMWIEANKEESLPNWWIWDSEQNLKNLQQGVEGAYHFNTWPGRDFFIFNANRINELFGPRFSFQHNLAISGGGDKSSYRLSAGYADNQANLLTAYDGEKQMNIRFNYDYQLSDKLKLETGVSVVNTNTSQPSRGFGNILYSFDMPFYPAKNPYGQWLAPFNGVDAGANRNAAASTSDAGRINKKRLTGRIDLKATYDIGSGFSLEGLASIQNERYNTESYVVPVQLYDWYGNPTANAYQTDGINNGYSTGAESKYYYYYQALARYNKTFNNVHNVSVMAGVNGEKFTSQGLFGSRLGFVDSGVYDISLAPTEGQTNGGYKGQNGRYSYISRVNYNYDEKYIAEFIGRRDGNSRFAQGNKFKNFGSAQLAWVFTKEKFFNSLNGIVDFGKLRATIGSTGNEAKGLADFEYLSLVNIGSGVMGQPASLQTVSSLANNGIYSPNRTWEKVIQKNIGIDLGFLNNRLTTSFDLYEKKNNGMLIDIVYPSVLGATAPKTNNGNFDSKGWEFVVGWKDRKKDFGYNVSFNIGDSKSKVSGILNGDNYVAGQNGVVNGYGFKPFFVYKTDGYFKDQAEVDAYYQAYGGKGDLAALQQTSPNVALRPGDTKRVDVAGTGTITGAGSKNSSLVYAGDSASHYVFGINLGGNFKGFDLNAFFQGHLKQNIMRTGYMAYPFRALYTNQNPSFLGKTWTEENPNAEFPRLTVNPTRAAWNYANNDFMLQNNRYIRLKTLVVGYTIPEKITKMIKLDKIRFYFSGNDLWEASTIKDGFDPEAQQNATDGDNAGYPFGRTWSFGVNIGF</sequence>
<evidence type="ECO:0000256" key="2">
    <source>
        <dbReference type="ARBA" id="ARBA00022448"/>
    </source>
</evidence>
<dbReference type="Gene3D" id="2.40.170.20">
    <property type="entry name" value="TonB-dependent receptor, beta-barrel domain"/>
    <property type="match status" value="1"/>
</dbReference>
<name>A0ABR7UPZ4_9FLAO</name>
<keyword evidence="6 8" id="KW-0472">Membrane</keyword>
<keyword evidence="3 8" id="KW-1134">Transmembrane beta strand</keyword>
<dbReference type="PROSITE" id="PS52016">
    <property type="entry name" value="TONB_DEPENDENT_REC_3"/>
    <property type="match status" value="1"/>
</dbReference>
<keyword evidence="4 8" id="KW-0812">Transmembrane</keyword>
<evidence type="ECO:0000313" key="12">
    <source>
        <dbReference type="Proteomes" id="UP000661715"/>
    </source>
</evidence>
<evidence type="ECO:0000256" key="8">
    <source>
        <dbReference type="PROSITE-ProRule" id="PRU01360"/>
    </source>
</evidence>
<accession>A0ABR7UPZ4</accession>
<keyword evidence="7 8" id="KW-0998">Cell outer membrane</keyword>
<feature type="chain" id="PRO_5047209641" evidence="9">
    <location>
        <begin position="34"/>
        <end position="1087"/>
    </location>
</feature>
<evidence type="ECO:0000259" key="10">
    <source>
        <dbReference type="Pfam" id="PF07715"/>
    </source>
</evidence>
<dbReference type="InterPro" id="IPR023997">
    <property type="entry name" value="TonB-dep_OMP_SusC/RagA_CS"/>
</dbReference>
<reference evidence="11 12" key="1">
    <citation type="journal article" date="2020" name="Microbiol. Res.">
        <title>Flavobacterium pokkalii sp. nov., a novel plant growth promoting native rhizobacteria isolated from pokkali rice grown in coastal saline affected agricultural regions of southern India, Kerala.</title>
        <authorList>
            <person name="Menon R.R."/>
            <person name="Kumari S."/>
            <person name="Viver T."/>
            <person name="Rameshkumar N."/>
        </authorList>
    </citation>
    <scope>NUCLEOTIDE SEQUENCE [LARGE SCALE GENOMIC DNA]</scope>
    <source>
        <strain evidence="11 12">L1I52</strain>
    </source>
</reference>
<dbReference type="InterPro" id="IPR023996">
    <property type="entry name" value="TonB-dep_OMP_SusC/RagA"/>
</dbReference>